<evidence type="ECO:0000313" key="2">
    <source>
        <dbReference type="EMBL" id="QPL33611.1"/>
    </source>
</evidence>
<evidence type="ECO:0000313" key="1">
    <source>
        <dbReference type="EMBL" id="NNB50705.1"/>
    </source>
</evidence>
<dbReference type="GeneID" id="72388345"/>
<sequence length="125" mass="13926">MKQSITLYDALTSISMPSNKAKAVIDAWESDVEKLASKSDLAQTEKHLKTSLSELGAELRALIREQSAELRSSIREQGVELRTSISTLEAHNKIVQWQFGILFVCISVPAIKMGYEFLSEVLLSQ</sequence>
<organism evidence="1 3">
    <name type="scientific">Pseudomonas fragi</name>
    <dbReference type="NCBI Taxonomy" id="296"/>
    <lineage>
        <taxon>Bacteria</taxon>
        <taxon>Pseudomonadati</taxon>
        <taxon>Pseudomonadota</taxon>
        <taxon>Gammaproteobacteria</taxon>
        <taxon>Pseudomonadales</taxon>
        <taxon>Pseudomonadaceae</taxon>
        <taxon>Pseudomonas</taxon>
    </lineage>
</organism>
<name>A0A9Q5FPQ7_PSEFR</name>
<dbReference type="Proteomes" id="UP000594467">
    <property type="component" value="Chromosome"/>
</dbReference>
<dbReference type="EMBL" id="CP065202">
    <property type="protein sequence ID" value="QPL33611.1"/>
    <property type="molecule type" value="Genomic_DNA"/>
</dbReference>
<protein>
    <submittedName>
        <fullName evidence="1">DUF1640 domain-containing protein</fullName>
    </submittedName>
</protein>
<evidence type="ECO:0000313" key="4">
    <source>
        <dbReference type="Proteomes" id="UP000594467"/>
    </source>
</evidence>
<reference evidence="1 3" key="1">
    <citation type="journal article" date="2020" name="Front. Microbiol.">
        <title>Genetic Organization of the aprX-lipA2 Operon Affects the Proteolytic Potential of Pseudomonas Species in Milk.</title>
        <authorList>
            <person name="Maier C."/>
            <person name="Huptas C."/>
            <person name="von Neubeck M."/>
            <person name="Scherer S."/>
            <person name="Wenning M."/>
            <person name="Lucking G."/>
        </authorList>
    </citation>
    <scope>NUCLEOTIDE SEQUENCE [LARGE SCALE GENOMIC DNA]</scope>
    <source>
        <strain evidence="1 3">WS 5094</strain>
    </source>
</reference>
<dbReference type="EMBL" id="JAAQYX010000021">
    <property type="protein sequence ID" value="NNB50705.1"/>
    <property type="molecule type" value="Genomic_DNA"/>
</dbReference>
<gene>
    <name evidence="1" type="ORF">HBN89_15725</name>
    <name evidence="2" type="ORF">I5R27_11235</name>
</gene>
<reference evidence="2 4" key="3">
    <citation type="submission" date="2020-11" db="EMBL/GenBank/DDBJ databases">
        <title>The Complete Genome of Pseudomonas fragi A13BB.</title>
        <authorList>
            <person name="Awolope O.K."/>
            <person name="O'Driscoll N.H."/>
            <person name="Di Salvo A."/>
            <person name="Lamb A.J."/>
        </authorList>
    </citation>
    <scope>NUCLEOTIDE SEQUENCE [LARGE SCALE GENOMIC DNA]</scope>
    <source>
        <strain evidence="2 4">A13BB</strain>
    </source>
</reference>
<evidence type="ECO:0000313" key="3">
    <source>
        <dbReference type="Proteomes" id="UP000564604"/>
    </source>
</evidence>
<dbReference type="OrthoDB" id="6880690at2"/>
<dbReference type="Proteomes" id="UP000564604">
    <property type="component" value="Unassembled WGS sequence"/>
</dbReference>
<proteinExistence type="predicted"/>
<accession>A0A9Q5FPQ7</accession>
<reference evidence="1" key="2">
    <citation type="submission" date="2020-03" db="EMBL/GenBank/DDBJ databases">
        <authorList>
            <person name="Maier C."/>
            <person name="Huptas C."/>
            <person name="von Neubeck M."/>
            <person name="Scherer S."/>
            <person name="Wenning M."/>
            <person name="Lucking G."/>
        </authorList>
    </citation>
    <scope>NUCLEOTIDE SEQUENCE</scope>
    <source>
        <strain evidence="1">WS 5094</strain>
    </source>
</reference>
<dbReference type="RefSeq" id="WP_016781175.1">
    <property type="nucleotide sequence ID" value="NZ_CAUQAK010000046.1"/>
</dbReference>
<dbReference type="AlphaFoldDB" id="A0A9Q5FPQ7"/>